<dbReference type="PROSITE" id="PS00028">
    <property type="entry name" value="ZINC_FINGER_C2H2_1"/>
    <property type="match status" value="1"/>
</dbReference>
<dbReference type="PANTHER" id="PTHR13510:SF44">
    <property type="entry name" value="RABENOSYN-5"/>
    <property type="match status" value="1"/>
</dbReference>
<dbReference type="Pfam" id="PF01363">
    <property type="entry name" value="FYVE"/>
    <property type="match status" value="1"/>
</dbReference>
<evidence type="ECO:0000256" key="5">
    <source>
        <dbReference type="SAM" id="MobiDB-lite"/>
    </source>
</evidence>
<evidence type="ECO:0000313" key="7">
    <source>
        <dbReference type="EMBL" id="GAU93123.1"/>
    </source>
</evidence>
<dbReference type="Proteomes" id="UP000186922">
    <property type="component" value="Unassembled WGS sequence"/>
</dbReference>
<feature type="compositionally biased region" description="Basic and acidic residues" evidence="5">
    <location>
        <begin position="438"/>
        <end position="453"/>
    </location>
</feature>
<dbReference type="SUPFAM" id="SSF57903">
    <property type="entry name" value="FYVE/PHD zinc finger"/>
    <property type="match status" value="1"/>
</dbReference>
<dbReference type="SUPFAM" id="SSF140125">
    <property type="entry name" value="Rabenosyn-5 Rab-binding domain-like"/>
    <property type="match status" value="1"/>
</dbReference>
<reference evidence="7 8" key="1">
    <citation type="journal article" date="2016" name="Nat. Commun.">
        <title>Extremotolerant tardigrade genome and improved radiotolerance of human cultured cells by tardigrade-unique protein.</title>
        <authorList>
            <person name="Hashimoto T."/>
            <person name="Horikawa D.D."/>
            <person name="Saito Y."/>
            <person name="Kuwahara H."/>
            <person name="Kozuka-Hata H."/>
            <person name="Shin-I T."/>
            <person name="Minakuchi Y."/>
            <person name="Ohishi K."/>
            <person name="Motoyama A."/>
            <person name="Aizu T."/>
            <person name="Enomoto A."/>
            <person name="Kondo K."/>
            <person name="Tanaka S."/>
            <person name="Hara Y."/>
            <person name="Koshikawa S."/>
            <person name="Sagara H."/>
            <person name="Miura T."/>
            <person name="Yokobori S."/>
            <person name="Miyagawa K."/>
            <person name="Suzuki Y."/>
            <person name="Kubo T."/>
            <person name="Oyama M."/>
            <person name="Kohara Y."/>
            <person name="Fujiyama A."/>
            <person name="Arakawa K."/>
            <person name="Katayama T."/>
            <person name="Toyoda A."/>
            <person name="Kunieda T."/>
        </authorList>
    </citation>
    <scope>NUCLEOTIDE SEQUENCE [LARGE SCALE GENOMIC DNA]</scope>
    <source>
        <strain evidence="7 8">YOKOZUNA-1</strain>
    </source>
</reference>
<dbReference type="Pfam" id="PF11464">
    <property type="entry name" value="Rbsn"/>
    <property type="match status" value="1"/>
</dbReference>
<sequence length="552" mass="62084">MAQPSRRTSTTPMTSRGFSSAEVVVREGFICPICMQDLGSIDDLQDHFESDHAEEDRTLLQQLKGLVLKRIGRAESPVPFRSSQAVSSDDEGAANSFIVWDDQTLGARESHTDYFKKIRDSRLERIMVETNKLIIRLDKLAHEAPSDPKQRAAFEKHLASWAPDHDVPICPNCGKTFRRFMRKHHCRLCGCIVCSDCSRFLSEDFAERLTNPTGNRLAPEKAEPSGSPARSVPGSISSGSGIRARSNSNESIMSIVSSLSSKDKEQTIRTCEICQNLLERRLKQTEDRYVRVQLEDLHERLALCINDSESLYPGYLEMTQSLQMGESNYQLPQAAEIRTRLMRLLDEVGALSKQIAALPPTGNPREDKLRSNIRSSAVDFLKSRISAIPALPSAEELAKLQQKRREEVKQRIAAQRASEEKRKRDSTLNRLSYLASKEPAHSTPKKEQPKNPFDDGGGNPFEEDASEDELNPFNEPDGTSPPPRQSNSGWAPEPLKQTDFDEDDDPLLQQITRVKITLEQAKDAGRVDEAASLSRHLTELEDFYKQKVIQQL</sequence>
<evidence type="ECO:0000256" key="4">
    <source>
        <dbReference type="PROSITE-ProRule" id="PRU00091"/>
    </source>
</evidence>
<dbReference type="STRING" id="947166.A0A1D1V2Z6"/>
<organism evidence="7 8">
    <name type="scientific">Ramazzottius varieornatus</name>
    <name type="common">Water bear</name>
    <name type="synonym">Tardigrade</name>
    <dbReference type="NCBI Taxonomy" id="947166"/>
    <lineage>
        <taxon>Eukaryota</taxon>
        <taxon>Metazoa</taxon>
        <taxon>Ecdysozoa</taxon>
        <taxon>Tardigrada</taxon>
        <taxon>Eutardigrada</taxon>
        <taxon>Parachela</taxon>
        <taxon>Hypsibioidea</taxon>
        <taxon>Ramazzottiidae</taxon>
        <taxon>Ramazzottius</taxon>
    </lineage>
</organism>
<proteinExistence type="predicted"/>
<dbReference type="InterPro" id="IPR013083">
    <property type="entry name" value="Znf_RING/FYVE/PHD"/>
</dbReference>
<feature type="compositionally biased region" description="Low complexity" evidence="5">
    <location>
        <begin position="229"/>
        <end position="245"/>
    </location>
</feature>
<evidence type="ECO:0000256" key="3">
    <source>
        <dbReference type="ARBA" id="ARBA00022833"/>
    </source>
</evidence>
<feature type="compositionally biased region" description="Basic and acidic residues" evidence="5">
    <location>
        <begin position="417"/>
        <end position="427"/>
    </location>
</feature>
<keyword evidence="1" id="KW-0479">Metal-binding</keyword>
<keyword evidence="2 4" id="KW-0863">Zinc-finger</keyword>
<feature type="region of interest" description="Disordered" evidence="5">
    <location>
        <begin position="211"/>
        <end position="245"/>
    </location>
</feature>
<evidence type="ECO:0000313" key="8">
    <source>
        <dbReference type="Proteomes" id="UP000186922"/>
    </source>
</evidence>
<dbReference type="SMART" id="SM00064">
    <property type="entry name" value="FYVE"/>
    <property type="match status" value="1"/>
</dbReference>
<dbReference type="InterPro" id="IPR052727">
    <property type="entry name" value="Rab4/Rab5_effector"/>
</dbReference>
<dbReference type="PANTHER" id="PTHR13510">
    <property type="entry name" value="FYVE-FINGER-CONTAINING RAB5 EFFECTOR PROTEIN RABENOSYN-5-RELATED"/>
    <property type="match status" value="1"/>
</dbReference>
<evidence type="ECO:0000256" key="2">
    <source>
        <dbReference type="ARBA" id="ARBA00022771"/>
    </source>
</evidence>
<dbReference type="GO" id="GO:0008270">
    <property type="term" value="F:zinc ion binding"/>
    <property type="evidence" value="ECO:0007669"/>
    <property type="project" value="UniProtKB-KW"/>
</dbReference>
<accession>A0A1D1V2Z6</accession>
<dbReference type="PROSITE" id="PS50178">
    <property type="entry name" value="ZF_FYVE"/>
    <property type="match status" value="1"/>
</dbReference>
<dbReference type="InterPro" id="IPR021565">
    <property type="entry name" value="Rbsn_Rab-bd"/>
</dbReference>
<keyword evidence="8" id="KW-1185">Reference proteome</keyword>
<dbReference type="InterPro" id="IPR000306">
    <property type="entry name" value="Znf_FYVE"/>
</dbReference>
<dbReference type="InterPro" id="IPR013087">
    <property type="entry name" value="Znf_C2H2_type"/>
</dbReference>
<dbReference type="Gene3D" id="3.30.40.10">
    <property type="entry name" value="Zinc/RING finger domain, C3HC4 (zinc finger)"/>
    <property type="match status" value="1"/>
</dbReference>
<evidence type="ECO:0000259" key="6">
    <source>
        <dbReference type="PROSITE" id="PS50178"/>
    </source>
</evidence>
<keyword evidence="3" id="KW-0862">Zinc</keyword>
<dbReference type="EMBL" id="BDGG01000002">
    <property type="protein sequence ID" value="GAU93123.1"/>
    <property type="molecule type" value="Genomic_DNA"/>
</dbReference>
<feature type="region of interest" description="Disordered" evidence="5">
    <location>
        <begin position="409"/>
        <end position="506"/>
    </location>
</feature>
<gene>
    <name evidence="7" type="primary">RvY_05110-1</name>
    <name evidence="7" type="synonym">RvY_05110.1</name>
    <name evidence="7" type="ORF">RvY_05110</name>
</gene>
<protein>
    <recommendedName>
        <fullName evidence="6">FYVE-type domain-containing protein</fullName>
    </recommendedName>
</protein>
<dbReference type="InterPro" id="IPR011011">
    <property type="entry name" value="Znf_FYVE_PHD"/>
</dbReference>
<dbReference type="AlphaFoldDB" id="A0A1D1V2Z6"/>
<dbReference type="InterPro" id="IPR036531">
    <property type="entry name" value="Rbsn_Rab-bd_sf"/>
</dbReference>
<feature type="domain" description="FYVE-type" evidence="6">
    <location>
        <begin position="164"/>
        <end position="279"/>
    </location>
</feature>
<dbReference type="Gene3D" id="4.10.860.20">
    <property type="entry name" value="Rabenosyn, Rab binding domain"/>
    <property type="match status" value="1"/>
</dbReference>
<dbReference type="OrthoDB" id="166134at2759"/>
<name>A0A1D1V2Z6_RAMVA</name>
<feature type="compositionally biased region" description="Acidic residues" evidence="5">
    <location>
        <begin position="461"/>
        <end position="470"/>
    </location>
</feature>
<dbReference type="InterPro" id="IPR017455">
    <property type="entry name" value="Znf_FYVE-rel"/>
</dbReference>
<comment type="caution">
    <text evidence="7">The sequence shown here is derived from an EMBL/GenBank/DDBJ whole genome shotgun (WGS) entry which is preliminary data.</text>
</comment>
<evidence type="ECO:0000256" key="1">
    <source>
        <dbReference type="ARBA" id="ARBA00022723"/>
    </source>
</evidence>